<reference evidence="2 3" key="1">
    <citation type="journal article" date="2018" name="Nat. Ecol. Evol.">
        <title>Shark genomes provide insights into elasmobranch evolution and the origin of vertebrates.</title>
        <authorList>
            <person name="Hara Y"/>
            <person name="Yamaguchi K"/>
            <person name="Onimaru K"/>
            <person name="Kadota M"/>
            <person name="Koyanagi M"/>
            <person name="Keeley SD"/>
            <person name="Tatsumi K"/>
            <person name="Tanaka K"/>
            <person name="Motone F"/>
            <person name="Kageyama Y"/>
            <person name="Nozu R"/>
            <person name="Adachi N"/>
            <person name="Nishimura O"/>
            <person name="Nakagawa R"/>
            <person name="Tanegashima C"/>
            <person name="Kiyatake I"/>
            <person name="Matsumoto R"/>
            <person name="Murakumo K"/>
            <person name="Nishida K"/>
            <person name="Terakita A"/>
            <person name="Kuratani S"/>
            <person name="Sato K"/>
            <person name="Hyodo S Kuraku.S."/>
        </authorList>
    </citation>
    <scope>NUCLEOTIDE SEQUENCE [LARGE SCALE GENOMIC DNA]</scope>
</reference>
<accession>A0A401RKN2</accession>
<dbReference type="EMBL" id="BEZZ01004586">
    <property type="protein sequence ID" value="GCC18741.1"/>
    <property type="molecule type" value="Genomic_DNA"/>
</dbReference>
<proteinExistence type="predicted"/>
<sequence>MAPAPGLLPLFPLARRSHVISRPLAPAPGLLPTFPARQAESREQPPVRAVGRSNRPMGERGTHRSPPTRQARPIEKCGGGRGQRRLVGCGVMGADAMGRGGKRRGRTNQGLPPDLAACDWSGVKLGVGKRVL</sequence>
<dbReference type="AlphaFoldDB" id="A0A401RKN2"/>
<gene>
    <name evidence="2" type="ORF">chiPu_0021709</name>
</gene>
<evidence type="ECO:0000256" key="1">
    <source>
        <dbReference type="SAM" id="MobiDB-lite"/>
    </source>
</evidence>
<evidence type="ECO:0000313" key="2">
    <source>
        <dbReference type="EMBL" id="GCC18741.1"/>
    </source>
</evidence>
<organism evidence="2 3">
    <name type="scientific">Chiloscyllium punctatum</name>
    <name type="common">Brownbanded bambooshark</name>
    <name type="synonym">Hemiscyllium punctatum</name>
    <dbReference type="NCBI Taxonomy" id="137246"/>
    <lineage>
        <taxon>Eukaryota</taxon>
        <taxon>Metazoa</taxon>
        <taxon>Chordata</taxon>
        <taxon>Craniata</taxon>
        <taxon>Vertebrata</taxon>
        <taxon>Chondrichthyes</taxon>
        <taxon>Elasmobranchii</taxon>
        <taxon>Galeomorphii</taxon>
        <taxon>Galeoidea</taxon>
        <taxon>Orectolobiformes</taxon>
        <taxon>Hemiscylliidae</taxon>
        <taxon>Chiloscyllium</taxon>
    </lineage>
</organism>
<dbReference type="Proteomes" id="UP000287033">
    <property type="component" value="Unassembled WGS sequence"/>
</dbReference>
<name>A0A401RKN2_CHIPU</name>
<protein>
    <submittedName>
        <fullName evidence="2">Uncharacterized protein</fullName>
    </submittedName>
</protein>
<evidence type="ECO:0000313" key="3">
    <source>
        <dbReference type="Proteomes" id="UP000287033"/>
    </source>
</evidence>
<feature type="region of interest" description="Disordered" evidence="1">
    <location>
        <begin position="24"/>
        <end position="88"/>
    </location>
</feature>
<keyword evidence="3" id="KW-1185">Reference proteome</keyword>
<comment type="caution">
    <text evidence="2">The sequence shown here is derived from an EMBL/GenBank/DDBJ whole genome shotgun (WGS) entry which is preliminary data.</text>
</comment>